<dbReference type="EMBL" id="LXQA010538952">
    <property type="protein sequence ID" value="MCI58020.1"/>
    <property type="molecule type" value="Genomic_DNA"/>
</dbReference>
<organism evidence="1 2">
    <name type="scientific">Trifolium medium</name>
    <dbReference type="NCBI Taxonomy" id="97028"/>
    <lineage>
        <taxon>Eukaryota</taxon>
        <taxon>Viridiplantae</taxon>
        <taxon>Streptophyta</taxon>
        <taxon>Embryophyta</taxon>
        <taxon>Tracheophyta</taxon>
        <taxon>Spermatophyta</taxon>
        <taxon>Magnoliopsida</taxon>
        <taxon>eudicotyledons</taxon>
        <taxon>Gunneridae</taxon>
        <taxon>Pentapetalae</taxon>
        <taxon>rosids</taxon>
        <taxon>fabids</taxon>
        <taxon>Fabales</taxon>
        <taxon>Fabaceae</taxon>
        <taxon>Papilionoideae</taxon>
        <taxon>50 kb inversion clade</taxon>
        <taxon>NPAAA clade</taxon>
        <taxon>Hologalegina</taxon>
        <taxon>IRL clade</taxon>
        <taxon>Trifolieae</taxon>
        <taxon>Trifolium</taxon>
    </lineage>
</organism>
<sequence>WKKLYQKGLMKGLKEEEKFQGIGFNNH</sequence>
<keyword evidence="2" id="KW-1185">Reference proteome</keyword>
<evidence type="ECO:0000313" key="1">
    <source>
        <dbReference type="EMBL" id="MCI58020.1"/>
    </source>
</evidence>
<name>A0A392TCS1_9FABA</name>
<reference evidence="1 2" key="1">
    <citation type="journal article" date="2018" name="Front. Plant Sci.">
        <title>Red Clover (Trifolium pratense) and Zigzag Clover (T. medium) - A Picture of Genomic Similarities and Differences.</title>
        <authorList>
            <person name="Dluhosova J."/>
            <person name="Istvanek J."/>
            <person name="Nedelnik J."/>
            <person name="Repkova J."/>
        </authorList>
    </citation>
    <scope>NUCLEOTIDE SEQUENCE [LARGE SCALE GENOMIC DNA]</scope>
    <source>
        <strain evidence="2">cv. 10/8</strain>
        <tissue evidence="1">Leaf</tissue>
    </source>
</reference>
<proteinExistence type="predicted"/>
<protein>
    <submittedName>
        <fullName evidence="1">Uncharacterized protein</fullName>
    </submittedName>
</protein>
<feature type="non-terminal residue" evidence="1">
    <location>
        <position position="1"/>
    </location>
</feature>
<accession>A0A392TCS1</accession>
<comment type="caution">
    <text evidence="1">The sequence shown here is derived from an EMBL/GenBank/DDBJ whole genome shotgun (WGS) entry which is preliminary data.</text>
</comment>
<dbReference type="AlphaFoldDB" id="A0A392TCS1"/>
<dbReference type="Proteomes" id="UP000265520">
    <property type="component" value="Unassembled WGS sequence"/>
</dbReference>
<evidence type="ECO:0000313" key="2">
    <source>
        <dbReference type="Proteomes" id="UP000265520"/>
    </source>
</evidence>